<feature type="compositionally biased region" description="Basic and acidic residues" evidence="1">
    <location>
        <begin position="62"/>
        <end position="75"/>
    </location>
</feature>
<dbReference type="Pfam" id="PF09723">
    <property type="entry name" value="Zn_ribbon_8"/>
    <property type="match status" value="1"/>
</dbReference>
<evidence type="ECO:0000313" key="4">
    <source>
        <dbReference type="Proteomes" id="UP000317909"/>
    </source>
</evidence>
<feature type="domain" description="Putative regulatory protein FmdB zinc ribbon" evidence="2">
    <location>
        <begin position="1"/>
        <end position="42"/>
    </location>
</feature>
<dbReference type="AlphaFoldDB" id="A0A517TX69"/>
<feature type="compositionally biased region" description="Low complexity" evidence="1">
    <location>
        <begin position="93"/>
        <end position="110"/>
    </location>
</feature>
<evidence type="ECO:0000259" key="2">
    <source>
        <dbReference type="SMART" id="SM00834"/>
    </source>
</evidence>
<dbReference type="PANTHER" id="PTHR34404:SF2">
    <property type="entry name" value="CONSERVED SERINE RICH PROTEIN"/>
    <property type="match status" value="1"/>
</dbReference>
<proteinExistence type="predicted"/>
<keyword evidence="4" id="KW-1185">Reference proteome</keyword>
<organism evidence="3 4">
    <name type="scientific">Lacipirellula limnantheis</name>
    <dbReference type="NCBI Taxonomy" id="2528024"/>
    <lineage>
        <taxon>Bacteria</taxon>
        <taxon>Pseudomonadati</taxon>
        <taxon>Planctomycetota</taxon>
        <taxon>Planctomycetia</taxon>
        <taxon>Pirellulales</taxon>
        <taxon>Lacipirellulaceae</taxon>
        <taxon>Lacipirellula</taxon>
    </lineage>
</organism>
<gene>
    <name evidence="3" type="ORF">I41_21620</name>
</gene>
<reference evidence="3 4" key="1">
    <citation type="submission" date="2019-02" db="EMBL/GenBank/DDBJ databases">
        <title>Deep-cultivation of Planctomycetes and their phenomic and genomic characterization uncovers novel biology.</title>
        <authorList>
            <person name="Wiegand S."/>
            <person name="Jogler M."/>
            <person name="Boedeker C."/>
            <person name="Pinto D."/>
            <person name="Vollmers J."/>
            <person name="Rivas-Marin E."/>
            <person name="Kohn T."/>
            <person name="Peeters S.H."/>
            <person name="Heuer A."/>
            <person name="Rast P."/>
            <person name="Oberbeckmann S."/>
            <person name="Bunk B."/>
            <person name="Jeske O."/>
            <person name="Meyerdierks A."/>
            <person name="Storesund J.E."/>
            <person name="Kallscheuer N."/>
            <person name="Luecker S."/>
            <person name="Lage O.M."/>
            <person name="Pohl T."/>
            <person name="Merkel B.J."/>
            <person name="Hornburger P."/>
            <person name="Mueller R.-W."/>
            <person name="Bruemmer F."/>
            <person name="Labrenz M."/>
            <person name="Spormann A.M."/>
            <person name="Op den Camp H."/>
            <person name="Overmann J."/>
            <person name="Amann R."/>
            <person name="Jetten M.S.M."/>
            <person name="Mascher T."/>
            <person name="Medema M.H."/>
            <person name="Devos D.P."/>
            <person name="Kaster A.-K."/>
            <person name="Ovreas L."/>
            <person name="Rohde M."/>
            <person name="Galperin M.Y."/>
            <person name="Jogler C."/>
        </authorList>
    </citation>
    <scope>NUCLEOTIDE SEQUENCE [LARGE SCALE GENOMIC DNA]</scope>
    <source>
        <strain evidence="3 4">I41</strain>
    </source>
</reference>
<dbReference type="KEGG" id="llh:I41_21620"/>
<protein>
    <submittedName>
        <fullName evidence="3">Zinc ribbon domain protein</fullName>
    </submittedName>
</protein>
<dbReference type="SMART" id="SM00834">
    <property type="entry name" value="CxxC_CXXC_SSSS"/>
    <property type="match status" value="1"/>
</dbReference>
<dbReference type="PANTHER" id="PTHR34404">
    <property type="entry name" value="REGULATORY PROTEIN, FMDB FAMILY"/>
    <property type="match status" value="1"/>
</dbReference>
<feature type="region of interest" description="Disordered" evidence="1">
    <location>
        <begin position="62"/>
        <end position="121"/>
    </location>
</feature>
<feature type="compositionally biased region" description="Basic and acidic residues" evidence="1">
    <location>
        <begin position="82"/>
        <end position="92"/>
    </location>
</feature>
<name>A0A517TX69_9BACT</name>
<dbReference type="EMBL" id="CP036339">
    <property type="protein sequence ID" value="QDT72975.1"/>
    <property type="molecule type" value="Genomic_DNA"/>
</dbReference>
<dbReference type="NCBIfam" id="TIGR02605">
    <property type="entry name" value="CxxC_CxxC_SSSS"/>
    <property type="match status" value="1"/>
</dbReference>
<dbReference type="InterPro" id="IPR013429">
    <property type="entry name" value="Regulatory_FmdB_Zinc_ribbon"/>
</dbReference>
<dbReference type="RefSeq" id="WP_145432480.1">
    <property type="nucleotide sequence ID" value="NZ_CP036339.1"/>
</dbReference>
<evidence type="ECO:0000256" key="1">
    <source>
        <dbReference type="SAM" id="MobiDB-lite"/>
    </source>
</evidence>
<dbReference type="Proteomes" id="UP000317909">
    <property type="component" value="Chromosome"/>
</dbReference>
<accession>A0A517TX69</accession>
<sequence>MPTYDYECDACGHEFELFQGINDAVQRKCPKCGKLKLRRLFGTGAAVVFKGSGFYETDYRSDSYKKAAEKDKKSAEGSSDSGKSEKSAEKSSDAPSSGGESKKNSSGSTEGKSKPKKPKKD</sequence>
<dbReference type="OrthoDB" id="9813321at2"/>
<evidence type="ECO:0000313" key="3">
    <source>
        <dbReference type="EMBL" id="QDT72975.1"/>
    </source>
</evidence>